<keyword evidence="2" id="KW-0812">Transmembrane</keyword>
<feature type="region of interest" description="Disordered" evidence="1">
    <location>
        <begin position="1024"/>
        <end position="1051"/>
    </location>
</feature>
<evidence type="ECO:0000313" key="4">
    <source>
        <dbReference type="Proteomes" id="UP000282971"/>
    </source>
</evidence>
<organism evidence="3 4">
    <name type="scientific">Sphingomonas crocodyli</name>
    <dbReference type="NCBI Taxonomy" id="1979270"/>
    <lineage>
        <taxon>Bacteria</taxon>
        <taxon>Pseudomonadati</taxon>
        <taxon>Pseudomonadota</taxon>
        <taxon>Alphaproteobacteria</taxon>
        <taxon>Sphingomonadales</taxon>
        <taxon>Sphingomonadaceae</taxon>
        <taxon>Sphingomonas</taxon>
    </lineage>
</organism>
<name>A0A437MAJ3_9SPHN</name>
<reference evidence="3 4" key="1">
    <citation type="submission" date="2019-01" db="EMBL/GenBank/DDBJ databases">
        <authorList>
            <person name="Chen W.-M."/>
        </authorList>
    </citation>
    <scope>NUCLEOTIDE SEQUENCE [LARGE SCALE GENOMIC DNA]</scope>
    <source>
        <strain evidence="3 4">CCP-7</strain>
    </source>
</reference>
<accession>A0A437MAJ3</accession>
<protein>
    <submittedName>
        <fullName evidence="3">Uncharacterized protein</fullName>
    </submittedName>
</protein>
<dbReference type="RefSeq" id="WP_164857220.1">
    <property type="nucleotide sequence ID" value="NZ_SACN01000001.1"/>
</dbReference>
<dbReference type="InterPro" id="IPR021730">
    <property type="entry name" value="YdbH"/>
</dbReference>
<dbReference type="Proteomes" id="UP000282971">
    <property type="component" value="Unassembled WGS sequence"/>
</dbReference>
<evidence type="ECO:0000256" key="2">
    <source>
        <dbReference type="SAM" id="Phobius"/>
    </source>
</evidence>
<gene>
    <name evidence="3" type="ORF">EOD43_12315</name>
</gene>
<comment type="caution">
    <text evidence="3">The sequence shown here is derived from an EMBL/GenBank/DDBJ whole genome shotgun (WGS) entry which is preliminary data.</text>
</comment>
<keyword evidence="2" id="KW-0472">Membrane</keyword>
<dbReference type="EMBL" id="SACN01000001">
    <property type="protein sequence ID" value="RVT94583.1"/>
    <property type="molecule type" value="Genomic_DNA"/>
</dbReference>
<sequence length="1051" mass="108764">MARPSRLIIVGGASGAVIAAALGWLWIERMPIAQSYIDDALRAKNVPASYRITQIGFRTQRIENIRIGDPKNPDLVADWAEIAIGMGLTGPYVRAVDAAGVRLKGRIVGGKLSLGAIDRLLPTTASDEPFALPDIALAARDMRFDLDTPAGALGLRLTGGGGLKDGFKGIAQLASNKLAAGGCAVDGAQAKLRIAVTNGKPRIDGPLSATRIDCGAQGRLTAPLIDFDITGDADLARWRGAAVVQRGAVAAGDARAARIGGRITIDATMKEVRGGGTLFADGATAAGFSAARAGFEGDYRYAIGSSRASLTGEVALTEASVDGGRIDQVRAMLASTDSTPIGPVAQAWGRAVAAAARGVDARASLSVNADSRGVEARIDRLDADAESGARLLVRAERAEGLGWRSGGSGASVNASIELGGGGLPDVRASLRQAVPGGPVGGSATIAPYRADNARAAFDPVSFGPARGGGTAISTRAHLDGPLADGRIQGLDVPINVAIDRRGGFTVNRECATLGFTLLEAAGTRIGKSRLPVCPVGGAMVGRTAGGALYGGAAITAPRLRGAIGDQPLAMEARRLSVSVGKPGFALDALRVRLGTGESPTRLDAETIAGRIDNQGIGGTFAGTSGQIGVVPLLLSGAAGDWTLRGGILDLKGALAIDDAQTASPRFHTLRMPDAKLTLHGGYITADGTLAEPATGKSVAHVEIRHSLQSGRGDANLDVGGLRFGKGFQPERITPLTVGIIANVEGEIAGQGRIVWAGGNVTSSGVFKTESMNFAAAFGPVTGLSGTIHFTDLLAMITAPGQEVRIAEINPGIAVNDGVIRYHLDAGQVVTIEDGHWPFAGGTLTLEPTEMDFGRPVERRMLFRIDGLDAGVFLQQLEFKNLDVTGKFDGVLPIVFSNEGGRIEGGELKVRPEGGTLSYVGDVTNAALGPMARIAFDALKSMRYNRLAIDLNGSLDGEVVSKVRFDGTQNLEKKAEKPKGLLARFIAPITRLPFRFNITITAPFRGLVNSAQTFVDPASALRNVEIRPEAPPPPNPLPDKPVASAPAPIQPQ</sequence>
<evidence type="ECO:0000313" key="3">
    <source>
        <dbReference type="EMBL" id="RVT94583.1"/>
    </source>
</evidence>
<dbReference type="AlphaFoldDB" id="A0A437MAJ3"/>
<dbReference type="Pfam" id="PF11739">
    <property type="entry name" value="YdbH-like"/>
    <property type="match status" value="1"/>
</dbReference>
<keyword evidence="4" id="KW-1185">Reference proteome</keyword>
<proteinExistence type="predicted"/>
<evidence type="ECO:0000256" key="1">
    <source>
        <dbReference type="SAM" id="MobiDB-lite"/>
    </source>
</evidence>
<feature type="transmembrane region" description="Helical" evidence="2">
    <location>
        <begin position="7"/>
        <end position="27"/>
    </location>
</feature>
<keyword evidence="2" id="KW-1133">Transmembrane helix</keyword>
<feature type="compositionally biased region" description="Pro residues" evidence="1">
    <location>
        <begin position="1028"/>
        <end position="1038"/>
    </location>
</feature>